<name>A0A0A9G0W7_ARUDO</name>
<evidence type="ECO:0000313" key="1">
    <source>
        <dbReference type="EMBL" id="JAE18137.1"/>
    </source>
</evidence>
<dbReference type="EMBL" id="GBRH01179759">
    <property type="protein sequence ID" value="JAE18137.1"/>
    <property type="molecule type" value="Transcribed_RNA"/>
</dbReference>
<dbReference type="AlphaFoldDB" id="A0A0A9G0W7"/>
<reference evidence="1" key="2">
    <citation type="journal article" date="2015" name="Data Brief">
        <title>Shoot transcriptome of the giant reed, Arundo donax.</title>
        <authorList>
            <person name="Barrero R.A."/>
            <person name="Guerrero F.D."/>
            <person name="Moolhuijzen P."/>
            <person name="Goolsby J.A."/>
            <person name="Tidwell J."/>
            <person name="Bellgard S.E."/>
            <person name="Bellgard M.I."/>
        </authorList>
    </citation>
    <scope>NUCLEOTIDE SEQUENCE</scope>
    <source>
        <tissue evidence="1">Shoot tissue taken approximately 20 cm above the soil surface</tissue>
    </source>
</reference>
<protein>
    <submittedName>
        <fullName evidence="1">Uncharacterized protein</fullName>
    </submittedName>
</protein>
<reference evidence="1" key="1">
    <citation type="submission" date="2014-09" db="EMBL/GenBank/DDBJ databases">
        <authorList>
            <person name="Magalhaes I.L.F."/>
            <person name="Oliveira U."/>
            <person name="Santos F.R."/>
            <person name="Vidigal T.H.D.A."/>
            <person name="Brescovit A.D."/>
            <person name="Santos A.J."/>
        </authorList>
    </citation>
    <scope>NUCLEOTIDE SEQUENCE</scope>
    <source>
        <tissue evidence="1">Shoot tissue taken approximately 20 cm above the soil surface</tissue>
    </source>
</reference>
<sequence>MHLQIISSICTNLPDNLEHTRVTTEMYLIRLEPKHSACPRKAPDRVSHHLYLINHGDFVELLRGQHFNSTGDMVGERHLLNLLAGAEAAVNTEGIDLVEYLHGEEPERAAVDTGLGGSKAGERVVRLAAVRGAAVVHHPPAHGAREGVPCVRRREVGSGHDRLVLPQLLREVGDTELGEGREEERVRVLGREG</sequence>
<accession>A0A0A9G0W7</accession>
<proteinExistence type="predicted"/>
<organism evidence="1">
    <name type="scientific">Arundo donax</name>
    <name type="common">Giant reed</name>
    <name type="synonym">Donax arundinaceus</name>
    <dbReference type="NCBI Taxonomy" id="35708"/>
    <lineage>
        <taxon>Eukaryota</taxon>
        <taxon>Viridiplantae</taxon>
        <taxon>Streptophyta</taxon>
        <taxon>Embryophyta</taxon>
        <taxon>Tracheophyta</taxon>
        <taxon>Spermatophyta</taxon>
        <taxon>Magnoliopsida</taxon>
        <taxon>Liliopsida</taxon>
        <taxon>Poales</taxon>
        <taxon>Poaceae</taxon>
        <taxon>PACMAD clade</taxon>
        <taxon>Arundinoideae</taxon>
        <taxon>Arundineae</taxon>
        <taxon>Arundo</taxon>
    </lineage>
</organism>